<evidence type="ECO:0000259" key="2">
    <source>
        <dbReference type="PROSITE" id="PS50196"/>
    </source>
</evidence>
<feature type="compositionally biased region" description="Low complexity" evidence="1">
    <location>
        <begin position="526"/>
        <end position="576"/>
    </location>
</feature>
<evidence type="ECO:0000313" key="3">
    <source>
        <dbReference type="EMBL" id="ORX36801.1"/>
    </source>
</evidence>
<gene>
    <name evidence="3" type="ORF">BD324DRAFT_627208</name>
</gene>
<dbReference type="STRING" id="4999.A0A1Y1UFG3"/>
<feature type="compositionally biased region" description="Basic and acidic residues" evidence="1">
    <location>
        <begin position="1"/>
        <end position="14"/>
    </location>
</feature>
<feature type="compositionally biased region" description="Polar residues" evidence="1">
    <location>
        <begin position="465"/>
        <end position="478"/>
    </location>
</feature>
<protein>
    <recommendedName>
        <fullName evidence="2">RanBD1 domain-containing protein</fullName>
    </recommendedName>
</protein>
<feature type="compositionally biased region" description="Polar residues" evidence="1">
    <location>
        <begin position="387"/>
        <end position="410"/>
    </location>
</feature>
<feature type="compositionally biased region" description="Low complexity" evidence="1">
    <location>
        <begin position="345"/>
        <end position="379"/>
    </location>
</feature>
<feature type="compositionally biased region" description="Low complexity" evidence="1">
    <location>
        <begin position="602"/>
        <end position="620"/>
    </location>
</feature>
<reference evidence="3 4" key="1">
    <citation type="submission" date="2017-03" db="EMBL/GenBank/DDBJ databases">
        <title>Widespread Adenine N6-methylation of Active Genes in Fungi.</title>
        <authorList>
            <consortium name="DOE Joint Genome Institute"/>
            <person name="Mondo S.J."/>
            <person name="Dannebaum R.O."/>
            <person name="Kuo R.C."/>
            <person name="Louie K.B."/>
            <person name="Bewick A.J."/>
            <person name="Labutti K."/>
            <person name="Haridas S."/>
            <person name="Kuo A."/>
            <person name="Salamov A."/>
            <person name="Ahrendt S.R."/>
            <person name="Lau R."/>
            <person name="Bowen B.P."/>
            <person name="Lipzen A."/>
            <person name="Sullivan W."/>
            <person name="Andreopoulos W.B."/>
            <person name="Clum A."/>
            <person name="Lindquist E."/>
            <person name="Daum C."/>
            <person name="Northen T.R."/>
            <person name="Ramamoorthy G."/>
            <person name="Schmitz R.J."/>
            <person name="Gryganskyi A."/>
            <person name="Culley D."/>
            <person name="Magnuson J."/>
            <person name="James T.Y."/>
            <person name="O'Malley M.A."/>
            <person name="Stajich J.E."/>
            <person name="Spatafora J.W."/>
            <person name="Visel A."/>
            <person name="Grigoriev I.V."/>
        </authorList>
    </citation>
    <scope>NUCLEOTIDE SEQUENCE [LARGE SCALE GENOMIC DNA]</scope>
    <source>
        <strain evidence="3 4">NRRL Y-17943</strain>
    </source>
</reference>
<feature type="compositionally biased region" description="Low complexity" evidence="1">
    <location>
        <begin position="80"/>
        <end position="137"/>
    </location>
</feature>
<feature type="compositionally biased region" description="Low complexity" evidence="1">
    <location>
        <begin position="154"/>
        <end position="180"/>
    </location>
</feature>
<organism evidence="3 4">
    <name type="scientific">Kockovaella imperatae</name>
    <dbReference type="NCBI Taxonomy" id="4999"/>
    <lineage>
        <taxon>Eukaryota</taxon>
        <taxon>Fungi</taxon>
        <taxon>Dikarya</taxon>
        <taxon>Basidiomycota</taxon>
        <taxon>Agaricomycotina</taxon>
        <taxon>Tremellomycetes</taxon>
        <taxon>Tremellales</taxon>
        <taxon>Cuniculitremaceae</taxon>
        <taxon>Kockovaella</taxon>
    </lineage>
</organism>
<feature type="compositionally biased region" description="Polar residues" evidence="1">
    <location>
        <begin position="432"/>
        <end position="446"/>
    </location>
</feature>
<name>A0A1Y1UFG3_9TREE</name>
<feature type="region of interest" description="Disordered" evidence="1">
    <location>
        <begin position="602"/>
        <end position="656"/>
    </location>
</feature>
<accession>A0A1Y1UFG3</accession>
<dbReference type="GeneID" id="33557783"/>
<dbReference type="InParanoid" id="A0A1Y1UFG3"/>
<dbReference type="OrthoDB" id="185618at2759"/>
<dbReference type="SMART" id="SM00160">
    <property type="entry name" value="RanBD"/>
    <property type="match status" value="1"/>
</dbReference>
<dbReference type="RefSeq" id="XP_021870870.1">
    <property type="nucleotide sequence ID" value="XM_022015974.1"/>
</dbReference>
<dbReference type="Pfam" id="PF00638">
    <property type="entry name" value="Ran_BP1"/>
    <property type="match status" value="1"/>
</dbReference>
<dbReference type="PANTHER" id="PTHR38697:SF1">
    <property type="entry name" value="NUCLEAR PORE COMPLEX PROTEIN SIMILAR TO S. CEREVISIAE NUP2 (EUROFUNG)"/>
    <property type="match status" value="1"/>
</dbReference>
<dbReference type="CDD" id="cd13170">
    <property type="entry name" value="RanBD_NUP50"/>
    <property type="match status" value="1"/>
</dbReference>
<comment type="caution">
    <text evidence="3">The sequence shown here is derived from an EMBL/GenBank/DDBJ whole genome shotgun (WGS) entry which is preliminary data.</text>
</comment>
<feature type="compositionally biased region" description="Low complexity" evidence="1">
    <location>
        <begin position="319"/>
        <end position="335"/>
    </location>
</feature>
<dbReference type="InterPro" id="IPR011993">
    <property type="entry name" value="PH-like_dom_sf"/>
</dbReference>
<evidence type="ECO:0000256" key="1">
    <source>
        <dbReference type="SAM" id="MobiDB-lite"/>
    </source>
</evidence>
<sequence length="767" mass="77191">MAKRTAENQKTKDDQESDGEDVGEPGVRDIPLAPVEGRKIRGLPKRGGQSAVPAPVHALTPSGINMLGSKPEGQYEFPYTASAAPSSTGSSSTSAPAPFSFGSSTQSNAFGPSSASTSSSFGSKPTSSSPFSGFSFGQPAKPAGATTSPFTFGASKPESTASAAPPSSTTTSNTELAPSSTPAPAPPKPFAGFSFGASTATPPQPMASASTPAPPFGATASTTLAAPKPVETPKSSAPVASLPTPPPEEEVSYFTSIRGLNVAILSFLTSTLESDPFVDLSNVFPSLGEQYKKHLDTTVGSGWRPPISSKPPAAKQGDGSAAATANGSSAPSAPSMPTVGTFSLPKPATSAPAPAPGGFTFTPSASSSSSANSPFKFPAFVPPPSVSTPAETPKKQTSSEASKIVQNVIDSTAEEKENDTPAPKPFTFGAPSHSTTQDGASKSTPLFSFAPSGPLHPPTPGAESFTPSKNIESASTGASPAKLGKFGPGGSKPQLSFGGASAGPSTPGKPVGFQFGGNSTPSAGFSIGSSNGSAAPSSSAPSFSFGGKPATSSGSAFSFGSGASTAPATNGSSSASFSFGASKPAFSFGTAAPTDASKPAFSFGAPSSSSASKESGEGAADSIEPGSETQAGEVAEGSTTNLANAVGAGEEDEETVYEKRTKLHQLVDGKYEVRGLGVIRLKRAKQVVDGGKIKRRLLMRSDGGGAIVLNMTVSDKFDPSAEGKMIKFVGFDLQGKPTMYALQVKTQESAEEFVDEMKKEVEAIKRE</sequence>
<keyword evidence="4" id="KW-1185">Reference proteome</keyword>
<proteinExistence type="predicted"/>
<dbReference type="PROSITE" id="PS50196">
    <property type="entry name" value="RANBD1"/>
    <property type="match status" value="1"/>
</dbReference>
<dbReference type="InterPro" id="IPR053074">
    <property type="entry name" value="NPC_Nucleoporin"/>
</dbReference>
<feature type="region of interest" description="Disordered" evidence="1">
    <location>
        <begin position="298"/>
        <end position="576"/>
    </location>
</feature>
<dbReference type="Gene3D" id="2.30.29.30">
    <property type="entry name" value="Pleckstrin-homology domain (PH domain)/Phosphotyrosine-binding domain (PTB)"/>
    <property type="match status" value="1"/>
</dbReference>
<feature type="domain" description="RanBD1" evidence="2">
    <location>
        <begin position="646"/>
        <end position="766"/>
    </location>
</feature>
<dbReference type="EMBL" id="NBSH01000007">
    <property type="protein sequence ID" value="ORX36801.1"/>
    <property type="molecule type" value="Genomic_DNA"/>
</dbReference>
<evidence type="ECO:0000313" key="4">
    <source>
        <dbReference type="Proteomes" id="UP000193218"/>
    </source>
</evidence>
<dbReference type="AlphaFoldDB" id="A0A1Y1UFG3"/>
<feature type="region of interest" description="Disordered" evidence="1">
    <location>
        <begin position="1"/>
        <end position="250"/>
    </location>
</feature>
<dbReference type="SUPFAM" id="SSF50729">
    <property type="entry name" value="PH domain-like"/>
    <property type="match status" value="1"/>
</dbReference>
<dbReference type="Proteomes" id="UP000193218">
    <property type="component" value="Unassembled WGS sequence"/>
</dbReference>
<dbReference type="PANTHER" id="PTHR38697">
    <property type="entry name" value="NUCLEAR PORE COMPLEX PROTEIN SIMILAR TO S. CEREVISIAE NUP2 (EUROFUNG)"/>
    <property type="match status" value="1"/>
</dbReference>
<dbReference type="InterPro" id="IPR000156">
    <property type="entry name" value="Ran_bind_dom"/>
</dbReference>